<dbReference type="AlphaFoldDB" id="A0A6G6WET4"/>
<dbReference type="Gene3D" id="3.30.450.20">
    <property type="entry name" value="PAS domain"/>
    <property type="match status" value="1"/>
</dbReference>
<dbReference type="InterPro" id="IPR035965">
    <property type="entry name" value="PAS-like_dom_sf"/>
</dbReference>
<keyword evidence="1" id="KW-0378">Hydrolase</keyword>
<sequence>MTSAATELRVVIGDAPAAVLLVNLAAGEVVHANDVAQQLAPGTSLPLRIDAWSEAAGLRDPGGEVLSETEHPLSRLLRSEPVPGQAVTAQRRSEMGAEREPLWVVGVPMTGAPGMDEFALVVFLAVHEQEATAAVEALAQREATLRDRAVLATGLSFTVADARDPHLPLVWVNQAFTTTTGYGFDEAVGRNCRFLQGPGTDPESVARVREALQAGEGIVTTLLNYTRDGLAFWNQVIITPILDAEGQVTHFVGVQSDVSGRVEADRERDRALAVADAARREAEQAQARLALLAEATEVLSGQLDEAEARARMLRLLAPALADTAMIFHCDATGSVVDHQARHRDPALSDTAQQYAAQVREQVPPTGLVRSLLDGAPYRLVADTGALAGTGEDFGYLIEPGQGDGVGASLRMASALVIALPGRHHVRDVLVLARAPERPAFTEDDALLGLDLGRRSGLILENLRLYASKERIARTLQSSLLSAVPELPWLEVDARYLPGAGDAEVGGDFLDFFQHDDHSIGVAVGDVEGHDIHAAAAMGQLKGLFRATALTHRLLPAAVLEQVDQLLQLPGSAEPVRTDADHESRRLASTLFLHLEPPTPRPPTPYSQREELQSGRTGDWPSRAAAGGPGSAPATQAAWTLTLSSAGHLPPLVRLPDGQLTFLDPPHARGPLLGVGGDSRRRHDATFALPAGSVLLLYTDGLIERSGETLDAGMDRLLEVVSRAPDRLEGFVDHVLRELIPTDRPLSQSGLDDTVVVALCLREREQSPPDLTAPDGQ</sequence>
<evidence type="ECO:0000256" key="3">
    <source>
        <dbReference type="SAM" id="MobiDB-lite"/>
    </source>
</evidence>
<dbReference type="PANTHER" id="PTHR43156:SF2">
    <property type="entry name" value="STAGE II SPORULATION PROTEIN E"/>
    <property type="match status" value="1"/>
</dbReference>
<gene>
    <name evidence="5" type="ORF">G5V58_13360</name>
</gene>
<dbReference type="NCBIfam" id="TIGR00229">
    <property type="entry name" value="sensory_box"/>
    <property type="match status" value="1"/>
</dbReference>
<dbReference type="GO" id="GO:0016791">
    <property type="term" value="F:phosphatase activity"/>
    <property type="evidence" value="ECO:0007669"/>
    <property type="project" value="TreeGrafter"/>
</dbReference>
<dbReference type="InterPro" id="IPR001932">
    <property type="entry name" value="PPM-type_phosphatase-like_dom"/>
</dbReference>
<protein>
    <submittedName>
        <fullName evidence="5">SpoIIE family protein phosphatase</fullName>
    </submittedName>
</protein>
<feature type="region of interest" description="Disordered" evidence="3">
    <location>
        <begin position="593"/>
        <end position="633"/>
    </location>
</feature>
<keyword evidence="6" id="KW-1185">Reference proteome</keyword>
<organism evidence="5 6">
    <name type="scientific">Nocardioides anomalus</name>
    <dbReference type="NCBI Taxonomy" id="2712223"/>
    <lineage>
        <taxon>Bacteria</taxon>
        <taxon>Bacillati</taxon>
        <taxon>Actinomycetota</taxon>
        <taxon>Actinomycetes</taxon>
        <taxon>Propionibacteriales</taxon>
        <taxon>Nocardioidaceae</taxon>
        <taxon>Nocardioides</taxon>
    </lineage>
</organism>
<feature type="coiled-coil region" evidence="2">
    <location>
        <begin position="268"/>
        <end position="295"/>
    </location>
</feature>
<feature type="domain" description="PAC" evidence="4">
    <location>
        <begin position="216"/>
        <end position="270"/>
    </location>
</feature>
<dbReference type="Proteomes" id="UP000502996">
    <property type="component" value="Chromosome"/>
</dbReference>
<evidence type="ECO:0000313" key="6">
    <source>
        <dbReference type="Proteomes" id="UP000502996"/>
    </source>
</evidence>
<feature type="compositionally biased region" description="Low complexity" evidence="3">
    <location>
        <begin position="620"/>
        <end position="633"/>
    </location>
</feature>
<dbReference type="PROSITE" id="PS50113">
    <property type="entry name" value="PAC"/>
    <property type="match status" value="1"/>
</dbReference>
<dbReference type="InterPro" id="IPR000014">
    <property type="entry name" value="PAS"/>
</dbReference>
<reference evidence="5 6" key="1">
    <citation type="submission" date="2020-02" db="EMBL/GenBank/DDBJ databases">
        <title>Full genome sequence of Nocardioides sp. R-3366.</title>
        <authorList>
            <person name="Im W.-T."/>
        </authorList>
    </citation>
    <scope>NUCLEOTIDE SEQUENCE [LARGE SCALE GENOMIC DNA]</scope>
    <source>
        <strain evidence="5 6">R-3366</strain>
    </source>
</reference>
<keyword evidence="2" id="KW-0175">Coiled coil</keyword>
<dbReference type="KEGG" id="nano:G5V58_13360"/>
<dbReference type="RefSeq" id="WP_165233465.1">
    <property type="nucleotide sequence ID" value="NZ_CP049257.1"/>
</dbReference>
<dbReference type="Pfam" id="PF07228">
    <property type="entry name" value="SpoIIE"/>
    <property type="match status" value="2"/>
</dbReference>
<dbReference type="SMART" id="SM00331">
    <property type="entry name" value="PP2C_SIG"/>
    <property type="match status" value="1"/>
</dbReference>
<evidence type="ECO:0000313" key="5">
    <source>
        <dbReference type="EMBL" id="QIG43615.1"/>
    </source>
</evidence>
<proteinExistence type="predicted"/>
<dbReference type="Gene3D" id="3.60.40.10">
    <property type="entry name" value="PPM-type phosphatase domain"/>
    <property type="match status" value="1"/>
</dbReference>
<dbReference type="PANTHER" id="PTHR43156">
    <property type="entry name" value="STAGE II SPORULATION PROTEIN E-RELATED"/>
    <property type="match status" value="1"/>
</dbReference>
<dbReference type="InterPro" id="IPR036457">
    <property type="entry name" value="PPM-type-like_dom_sf"/>
</dbReference>
<dbReference type="SUPFAM" id="SSF55785">
    <property type="entry name" value="PYP-like sensor domain (PAS domain)"/>
    <property type="match status" value="1"/>
</dbReference>
<dbReference type="InterPro" id="IPR052016">
    <property type="entry name" value="Bact_Sigma-Reg"/>
</dbReference>
<name>A0A6G6WET4_9ACTN</name>
<dbReference type="SMART" id="SM00086">
    <property type="entry name" value="PAC"/>
    <property type="match status" value="1"/>
</dbReference>
<evidence type="ECO:0000256" key="2">
    <source>
        <dbReference type="SAM" id="Coils"/>
    </source>
</evidence>
<evidence type="ECO:0000256" key="1">
    <source>
        <dbReference type="ARBA" id="ARBA00022801"/>
    </source>
</evidence>
<dbReference type="InterPro" id="IPR000700">
    <property type="entry name" value="PAS-assoc_C"/>
</dbReference>
<dbReference type="EMBL" id="CP049257">
    <property type="protein sequence ID" value="QIG43615.1"/>
    <property type="molecule type" value="Genomic_DNA"/>
</dbReference>
<evidence type="ECO:0000259" key="4">
    <source>
        <dbReference type="PROSITE" id="PS50113"/>
    </source>
</evidence>
<dbReference type="CDD" id="cd00130">
    <property type="entry name" value="PAS"/>
    <property type="match status" value="1"/>
</dbReference>
<accession>A0A6G6WET4</accession>
<dbReference type="Pfam" id="PF13426">
    <property type="entry name" value="PAS_9"/>
    <property type="match status" value="1"/>
</dbReference>
<dbReference type="InterPro" id="IPR001610">
    <property type="entry name" value="PAC"/>
</dbReference>